<keyword evidence="3" id="KW-1185">Reference proteome</keyword>
<feature type="compositionally biased region" description="Basic and acidic residues" evidence="1">
    <location>
        <begin position="1"/>
        <end position="38"/>
    </location>
</feature>
<organism evidence="2 3">
    <name type="scientific">Chara braunii</name>
    <name type="common">Braun's stonewort</name>
    <dbReference type="NCBI Taxonomy" id="69332"/>
    <lineage>
        <taxon>Eukaryota</taxon>
        <taxon>Viridiplantae</taxon>
        <taxon>Streptophyta</taxon>
        <taxon>Charophyceae</taxon>
        <taxon>Charales</taxon>
        <taxon>Characeae</taxon>
        <taxon>Chara</taxon>
    </lineage>
</organism>
<feature type="compositionally biased region" description="Basic and acidic residues" evidence="1">
    <location>
        <begin position="46"/>
        <end position="62"/>
    </location>
</feature>
<feature type="compositionally biased region" description="Basic residues" evidence="1">
    <location>
        <begin position="174"/>
        <end position="186"/>
    </location>
</feature>
<dbReference type="EMBL" id="BFEA01000008">
    <property type="protein sequence ID" value="GBG59985.1"/>
    <property type="molecule type" value="Genomic_DNA"/>
</dbReference>
<evidence type="ECO:0000256" key="1">
    <source>
        <dbReference type="SAM" id="MobiDB-lite"/>
    </source>
</evidence>
<feature type="compositionally biased region" description="Basic and acidic residues" evidence="1">
    <location>
        <begin position="132"/>
        <end position="142"/>
    </location>
</feature>
<feature type="compositionally biased region" description="Polar residues" evidence="1">
    <location>
        <begin position="118"/>
        <end position="127"/>
    </location>
</feature>
<name>A0A388JQB7_CHABU</name>
<reference evidence="2 3" key="1">
    <citation type="journal article" date="2018" name="Cell">
        <title>The Chara Genome: Secondary Complexity and Implications for Plant Terrestrialization.</title>
        <authorList>
            <person name="Nishiyama T."/>
            <person name="Sakayama H."/>
            <person name="Vries J.D."/>
            <person name="Buschmann H."/>
            <person name="Saint-Marcoux D."/>
            <person name="Ullrich K.K."/>
            <person name="Haas F.B."/>
            <person name="Vanderstraeten L."/>
            <person name="Becker D."/>
            <person name="Lang D."/>
            <person name="Vosolsobe S."/>
            <person name="Rombauts S."/>
            <person name="Wilhelmsson P.K.I."/>
            <person name="Janitza P."/>
            <person name="Kern R."/>
            <person name="Heyl A."/>
            <person name="Rumpler F."/>
            <person name="Villalobos L.I.A.C."/>
            <person name="Clay J.M."/>
            <person name="Skokan R."/>
            <person name="Toyoda A."/>
            <person name="Suzuki Y."/>
            <person name="Kagoshima H."/>
            <person name="Schijlen E."/>
            <person name="Tajeshwar N."/>
            <person name="Catarino B."/>
            <person name="Hetherington A.J."/>
            <person name="Saltykova A."/>
            <person name="Bonnot C."/>
            <person name="Breuninger H."/>
            <person name="Symeonidi A."/>
            <person name="Radhakrishnan G.V."/>
            <person name="Van Nieuwerburgh F."/>
            <person name="Deforce D."/>
            <person name="Chang C."/>
            <person name="Karol K.G."/>
            <person name="Hedrich R."/>
            <person name="Ulvskov P."/>
            <person name="Glockner G."/>
            <person name="Delwiche C.F."/>
            <person name="Petrasek J."/>
            <person name="Van de Peer Y."/>
            <person name="Friml J."/>
            <person name="Beilby M."/>
            <person name="Dolan L."/>
            <person name="Kohara Y."/>
            <person name="Sugano S."/>
            <person name="Fujiyama A."/>
            <person name="Delaux P.-M."/>
            <person name="Quint M."/>
            <person name="TheiBen G."/>
            <person name="Hagemann M."/>
            <person name="Harholt J."/>
            <person name="Dunand C."/>
            <person name="Zachgo S."/>
            <person name="Langdale J."/>
            <person name="Maumus F."/>
            <person name="Straeten D.V.D."/>
            <person name="Gould S.B."/>
            <person name="Rensing S.A."/>
        </authorList>
    </citation>
    <scope>NUCLEOTIDE SEQUENCE [LARGE SCALE GENOMIC DNA]</scope>
    <source>
        <strain evidence="2 3">S276</strain>
    </source>
</reference>
<evidence type="ECO:0000313" key="2">
    <source>
        <dbReference type="EMBL" id="GBG59985.1"/>
    </source>
</evidence>
<dbReference type="Proteomes" id="UP000265515">
    <property type="component" value="Unassembled WGS sequence"/>
</dbReference>
<accession>A0A388JQB7</accession>
<sequence length="293" mass="33083">MTDFFNEAKMKKDEKEQRKREKKEAEEHEAAGCEQAERKAKKKAEKCKEEMELEAQRREEMRKDNDIQLAIRLSEMEENFSHQVESVIGPLREIIRHGKKKVTYVAESASASEEESDTNVTQEQSAQAEHLCISEKRNRGQEPEFDDSPPMELPPKRTPRKGALKPTKLTGRMTRARTIVKAHGSVKRISPVKTPLSARRKKNMAPSTPGPATTPTTKGALQRLRFRDGMMDVIELQRICKEEGVSYDSKIDAIFAAESRAKEKYDLDSTGITEVIAVDDSASGGPPEEQRDA</sequence>
<comment type="caution">
    <text evidence="2">The sequence shown here is derived from an EMBL/GenBank/DDBJ whole genome shotgun (WGS) entry which is preliminary data.</text>
</comment>
<feature type="compositionally biased region" description="Low complexity" evidence="1">
    <location>
        <begin position="205"/>
        <end position="217"/>
    </location>
</feature>
<dbReference type="AlphaFoldDB" id="A0A388JQB7"/>
<gene>
    <name evidence="2" type="ORF">CBR_g315</name>
</gene>
<protein>
    <submittedName>
        <fullName evidence="2">Uncharacterized protein</fullName>
    </submittedName>
</protein>
<evidence type="ECO:0000313" key="3">
    <source>
        <dbReference type="Proteomes" id="UP000265515"/>
    </source>
</evidence>
<dbReference type="Gramene" id="GBG59985">
    <property type="protein sequence ID" value="GBG59985"/>
    <property type="gene ID" value="CBR_g315"/>
</dbReference>
<feature type="region of interest" description="Disordered" evidence="1">
    <location>
        <begin position="1"/>
        <end position="62"/>
    </location>
</feature>
<proteinExistence type="predicted"/>
<feature type="region of interest" description="Disordered" evidence="1">
    <location>
        <begin position="109"/>
        <end position="220"/>
    </location>
</feature>